<dbReference type="GO" id="GO:0006508">
    <property type="term" value="P:proteolysis"/>
    <property type="evidence" value="ECO:0007669"/>
    <property type="project" value="InterPro"/>
</dbReference>
<evidence type="ECO:0000313" key="6">
    <source>
        <dbReference type="Proteomes" id="UP000663861"/>
    </source>
</evidence>
<organism evidence="5 6">
    <name type="scientific">Rhizoctonia solani</name>
    <dbReference type="NCBI Taxonomy" id="456999"/>
    <lineage>
        <taxon>Eukaryota</taxon>
        <taxon>Fungi</taxon>
        <taxon>Dikarya</taxon>
        <taxon>Basidiomycota</taxon>
        <taxon>Agaricomycotina</taxon>
        <taxon>Agaricomycetes</taxon>
        <taxon>Cantharellales</taxon>
        <taxon>Ceratobasidiaceae</taxon>
        <taxon>Rhizoctonia</taxon>
    </lineage>
</organism>
<dbReference type="Proteomes" id="UP000663861">
    <property type="component" value="Unassembled WGS sequence"/>
</dbReference>
<dbReference type="Pfam" id="PF00026">
    <property type="entry name" value="Asp"/>
    <property type="match status" value="1"/>
</dbReference>
<dbReference type="PANTHER" id="PTHR47966">
    <property type="entry name" value="BETA-SITE APP-CLEAVING ENZYME, ISOFORM A-RELATED"/>
    <property type="match status" value="1"/>
</dbReference>
<dbReference type="InterPro" id="IPR001461">
    <property type="entry name" value="Aspartic_peptidase_A1"/>
</dbReference>
<dbReference type="PRINTS" id="PR00792">
    <property type="entry name" value="PEPSIN"/>
</dbReference>
<dbReference type="InterPro" id="IPR034164">
    <property type="entry name" value="Pepsin-like_dom"/>
</dbReference>
<dbReference type="CDD" id="cd05471">
    <property type="entry name" value="pepsin_like"/>
    <property type="match status" value="1"/>
</dbReference>
<dbReference type="InterPro" id="IPR021109">
    <property type="entry name" value="Peptidase_aspartic_dom_sf"/>
</dbReference>
<keyword evidence="3" id="KW-0732">Signal</keyword>
<evidence type="ECO:0000259" key="4">
    <source>
        <dbReference type="PROSITE" id="PS51767"/>
    </source>
</evidence>
<evidence type="ECO:0000256" key="1">
    <source>
        <dbReference type="ARBA" id="ARBA00007447"/>
    </source>
</evidence>
<feature type="active site" evidence="2">
    <location>
        <position position="264"/>
    </location>
</feature>
<protein>
    <recommendedName>
        <fullName evidence="4">Peptidase A1 domain-containing protein</fullName>
    </recommendedName>
</protein>
<accession>A0A8H2X7S0</accession>
<feature type="active site" evidence="2">
    <location>
        <position position="78"/>
    </location>
</feature>
<dbReference type="GO" id="GO:0004190">
    <property type="term" value="F:aspartic-type endopeptidase activity"/>
    <property type="evidence" value="ECO:0007669"/>
    <property type="project" value="InterPro"/>
</dbReference>
<name>A0A8H2X7S0_9AGAM</name>
<comment type="caution">
    <text evidence="5">The sequence shown here is derived from an EMBL/GenBank/DDBJ whole genome shotgun (WGS) entry which is preliminary data.</text>
</comment>
<dbReference type="InterPro" id="IPR033121">
    <property type="entry name" value="PEPTIDASE_A1"/>
</dbReference>
<evidence type="ECO:0000256" key="2">
    <source>
        <dbReference type="PIRSR" id="PIRSR601461-1"/>
    </source>
</evidence>
<proteinExistence type="inferred from homology"/>
<gene>
    <name evidence="5" type="ORF">RDB_LOCUS7002</name>
</gene>
<dbReference type="AlphaFoldDB" id="A0A8H2X7S0"/>
<dbReference type="Gene3D" id="2.40.70.10">
    <property type="entry name" value="Acid Proteases"/>
    <property type="match status" value="2"/>
</dbReference>
<dbReference type="SUPFAM" id="SSF50630">
    <property type="entry name" value="Acid proteases"/>
    <property type="match status" value="1"/>
</dbReference>
<dbReference type="PROSITE" id="PS51767">
    <property type="entry name" value="PEPTIDASE_A1"/>
    <property type="match status" value="1"/>
</dbReference>
<sequence>MPRWFLLVLFATTSSTGIATLSPLKINLSSRLNTNRLVGRALPKSTTPLDHYFNGTDLQWYGNVQVGTPPQSFSVVFDTGSLDAVIPDQSCESCLGHSTFNRNLSSTFSDYDEAFYAEFATGVGVDPSISERLVYSAVRDVVSVAGLPPVALDLYLITDESEGFWAAPFDGVFGMGYKAEGSFFQTLVKQGLDPIMGFWLPPASLGNAEMTLGGVDESKIEGKKVDYIPIYKGAWGFWQLESTQFSVNGETNEALKQVRQIYFDSGTANLQFPKDTTEALYALISPKIKPFGESGAYGLPCSEISSIQARIDLTFKDQAGEPVVLSIPPQELSVGPFRNNKTMCQTLINAGYIQNFVGGSLLKHYYSIWDQGNARMGFAA</sequence>
<dbReference type="PANTHER" id="PTHR47966:SF51">
    <property type="entry name" value="BETA-SITE APP-CLEAVING ENZYME, ISOFORM A-RELATED"/>
    <property type="match status" value="1"/>
</dbReference>
<feature type="domain" description="Peptidase A1" evidence="4">
    <location>
        <begin position="60"/>
        <end position="379"/>
    </location>
</feature>
<evidence type="ECO:0000256" key="3">
    <source>
        <dbReference type="SAM" id="SignalP"/>
    </source>
</evidence>
<feature type="signal peptide" evidence="3">
    <location>
        <begin position="1"/>
        <end position="19"/>
    </location>
</feature>
<evidence type="ECO:0000313" key="5">
    <source>
        <dbReference type="EMBL" id="CAE6415855.1"/>
    </source>
</evidence>
<dbReference type="EMBL" id="CAJMWY010000102">
    <property type="protein sequence ID" value="CAE6415855.1"/>
    <property type="molecule type" value="Genomic_DNA"/>
</dbReference>
<comment type="similarity">
    <text evidence="1">Belongs to the peptidase A1 family.</text>
</comment>
<reference evidence="5" key="1">
    <citation type="submission" date="2021-01" db="EMBL/GenBank/DDBJ databases">
        <authorList>
            <person name="Kaushik A."/>
        </authorList>
    </citation>
    <scope>NUCLEOTIDE SEQUENCE</scope>
    <source>
        <strain evidence="5">AG4-RS23</strain>
    </source>
</reference>
<feature type="chain" id="PRO_5034244063" description="Peptidase A1 domain-containing protein" evidence="3">
    <location>
        <begin position="20"/>
        <end position="380"/>
    </location>
</feature>